<dbReference type="Pfam" id="PF19776">
    <property type="entry name" value="DUF6262"/>
    <property type="match status" value="1"/>
</dbReference>
<accession>A0A4U0STJ3</accession>
<name>A0A4U0STJ3_9ACTN</name>
<organism evidence="2 3">
    <name type="scientific">Actinacidiphila oryziradicis</name>
    <dbReference type="NCBI Taxonomy" id="2571141"/>
    <lineage>
        <taxon>Bacteria</taxon>
        <taxon>Bacillati</taxon>
        <taxon>Actinomycetota</taxon>
        <taxon>Actinomycetes</taxon>
        <taxon>Kitasatosporales</taxon>
        <taxon>Streptomycetaceae</taxon>
        <taxon>Actinacidiphila</taxon>
    </lineage>
</organism>
<sequence>MVTTAPGQTTAAIAARRRAAELMTGRVREVLTRMRRERARITFAAVSRRADVSRTFLYQNEGARRLVEEAAAEAAGQFTADQSARAAQLELSWRERALNAEDLAKSAGEEIRAQRRQIATLLGRVRDLEGNLPADAVQRLVSENTTLKVQLRQQTQDNRALEDRLKGARDNNRFLDKRITDLEVEILRFRQDEGER</sequence>
<dbReference type="InterPro" id="IPR046229">
    <property type="entry name" value="TnpC-like"/>
</dbReference>
<reference evidence="2 3" key="1">
    <citation type="submission" date="2019-04" db="EMBL/GenBank/DDBJ databases">
        <title>Streptomyces oryziradicis sp. nov., a novel actinomycete isolated from rhizosphere soil of rice (Oryza sativa L.).</title>
        <authorList>
            <person name="Li C."/>
        </authorList>
    </citation>
    <scope>NUCLEOTIDE SEQUENCE [LARGE SCALE GENOMIC DNA]</scope>
    <source>
        <strain evidence="2 3">NEAU-C40</strain>
    </source>
</reference>
<feature type="coiled-coil region" evidence="1">
    <location>
        <begin position="111"/>
        <end position="185"/>
    </location>
</feature>
<keyword evidence="1" id="KW-0175">Coiled coil</keyword>
<evidence type="ECO:0000313" key="3">
    <source>
        <dbReference type="Proteomes" id="UP000305778"/>
    </source>
</evidence>
<gene>
    <name evidence="2" type="ORF">FCI23_10625</name>
</gene>
<protein>
    <recommendedName>
        <fullName evidence="4">Transposase</fullName>
    </recommendedName>
</protein>
<dbReference type="AlphaFoldDB" id="A0A4U0STJ3"/>
<comment type="caution">
    <text evidence="2">The sequence shown here is derived from an EMBL/GenBank/DDBJ whole genome shotgun (WGS) entry which is preliminary data.</text>
</comment>
<proteinExistence type="predicted"/>
<keyword evidence="3" id="KW-1185">Reference proteome</keyword>
<dbReference type="OrthoDB" id="3369288at2"/>
<dbReference type="Proteomes" id="UP000305778">
    <property type="component" value="Unassembled WGS sequence"/>
</dbReference>
<dbReference type="EMBL" id="SUMC01000007">
    <property type="protein sequence ID" value="TKA11771.1"/>
    <property type="molecule type" value="Genomic_DNA"/>
</dbReference>
<evidence type="ECO:0000313" key="2">
    <source>
        <dbReference type="EMBL" id="TKA11771.1"/>
    </source>
</evidence>
<evidence type="ECO:0000256" key="1">
    <source>
        <dbReference type="SAM" id="Coils"/>
    </source>
</evidence>
<evidence type="ECO:0008006" key="4">
    <source>
        <dbReference type="Google" id="ProtNLM"/>
    </source>
</evidence>